<dbReference type="GO" id="GO:0005524">
    <property type="term" value="F:ATP binding"/>
    <property type="evidence" value="ECO:0007669"/>
    <property type="project" value="UniProtKB-KW"/>
</dbReference>
<name>A0A8K0JQV6_9TREE</name>
<dbReference type="Proteomes" id="UP000812966">
    <property type="component" value="Unassembled WGS sequence"/>
</dbReference>
<dbReference type="PROSITE" id="PS50893">
    <property type="entry name" value="ABC_TRANSPORTER_2"/>
    <property type="match status" value="2"/>
</dbReference>
<evidence type="ECO:0000313" key="7">
    <source>
        <dbReference type="Proteomes" id="UP000812966"/>
    </source>
</evidence>
<dbReference type="CDD" id="cd03221">
    <property type="entry name" value="ABCF_EF-3"/>
    <property type="match status" value="1"/>
</dbReference>
<keyword evidence="1" id="KW-0677">Repeat</keyword>
<dbReference type="EMBL" id="JABELV010000009">
    <property type="protein sequence ID" value="KAG7571282.1"/>
    <property type="molecule type" value="Genomic_DNA"/>
</dbReference>
<dbReference type="SMART" id="SM00382">
    <property type="entry name" value="AAA"/>
    <property type="match status" value="2"/>
</dbReference>
<accession>A0A8K0JQV6</accession>
<keyword evidence="7" id="KW-1185">Reference proteome</keyword>
<dbReference type="CDD" id="cd00267">
    <property type="entry name" value="ABC_ATPase"/>
    <property type="match status" value="1"/>
</dbReference>
<evidence type="ECO:0000256" key="1">
    <source>
        <dbReference type="ARBA" id="ARBA00022737"/>
    </source>
</evidence>
<dbReference type="InterPro" id="IPR050611">
    <property type="entry name" value="ABCF"/>
</dbReference>
<gene>
    <name evidence="6" type="ORF">FFLO_00794</name>
</gene>
<dbReference type="Gene3D" id="3.40.50.300">
    <property type="entry name" value="P-loop containing nucleotide triphosphate hydrolases"/>
    <property type="match status" value="2"/>
</dbReference>
<evidence type="ECO:0000259" key="5">
    <source>
        <dbReference type="PROSITE" id="PS50893"/>
    </source>
</evidence>
<organism evidence="6 7">
    <name type="scientific">Filobasidium floriforme</name>
    <dbReference type="NCBI Taxonomy" id="5210"/>
    <lineage>
        <taxon>Eukaryota</taxon>
        <taxon>Fungi</taxon>
        <taxon>Dikarya</taxon>
        <taxon>Basidiomycota</taxon>
        <taxon>Agaricomycotina</taxon>
        <taxon>Tremellomycetes</taxon>
        <taxon>Filobasidiales</taxon>
        <taxon>Filobasidiaceae</taxon>
        <taxon>Filobasidium</taxon>
    </lineage>
</organism>
<evidence type="ECO:0000313" key="6">
    <source>
        <dbReference type="EMBL" id="KAG7571282.1"/>
    </source>
</evidence>
<feature type="region of interest" description="Disordered" evidence="4">
    <location>
        <begin position="676"/>
        <end position="702"/>
    </location>
</feature>
<dbReference type="AlphaFoldDB" id="A0A8K0JQV6"/>
<dbReference type="PANTHER" id="PTHR19211:SF135">
    <property type="entry name" value="ATPASE, PUTATIVE (AFU_ORTHOLOGUE AFUA_1G16440)-RELATED"/>
    <property type="match status" value="1"/>
</dbReference>
<feature type="domain" description="ABC transporter" evidence="5">
    <location>
        <begin position="476"/>
        <end position="704"/>
    </location>
</feature>
<protein>
    <recommendedName>
        <fullName evidence="5">ABC transporter domain-containing protein</fullName>
    </recommendedName>
</protein>
<dbReference type="SUPFAM" id="SSF52540">
    <property type="entry name" value="P-loop containing nucleoside triphosphate hydrolases"/>
    <property type="match status" value="2"/>
</dbReference>
<evidence type="ECO:0000256" key="4">
    <source>
        <dbReference type="SAM" id="MobiDB-lite"/>
    </source>
</evidence>
<dbReference type="Pfam" id="PF00005">
    <property type="entry name" value="ABC_tran"/>
    <property type="match status" value="3"/>
</dbReference>
<keyword evidence="2" id="KW-0547">Nucleotide-binding</keyword>
<dbReference type="InterPro" id="IPR003593">
    <property type="entry name" value="AAA+_ATPase"/>
</dbReference>
<feature type="compositionally biased region" description="Acidic residues" evidence="4">
    <location>
        <begin position="682"/>
        <end position="693"/>
    </location>
</feature>
<dbReference type="InterPro" id="IPR027417">
    <property type="entry name" value="P-loop_NTPase"/>
</dbReference>
<dbReference type="PANTHER" id="PTHR19211">
    <property type="entry name" value="ATP-BINDING TRANSPORT PROTEIN-RELATED"/>
    <property type="match status" value="1"/>
</dbReference>
<proteinExistence type="predicted"/>
<evidence type="ECO:0000256" key="2">
    <source>
        <dbReference type="ARBA" id="ARBA00022741"/>
    </source>
</evidence>
<keyword evidence="3" id="KW-0067">ATP-binding</keyword>
<evidence type="ECO:0000256" key="3">
    <source>
        <dbReference type="ARBA" id="ARBA00022840"/>
    </source>
</evidence>
<dbReference type="GO" id="GO:0016887">
    <property type="term" value="F:ATP hydrolysis activity"/>
    <property type="evidence" value="ECO:0007669"/>
    <property type="project" value="InterPro"/>
</dbReference>
<feature type="domain" description="ABC transporter" evidence="5">
    <location>
        <begin position="42"/>
        <end position="375"/>
    </location>
</feature>
<dbReference type="InterPro" id="IPR017871">
    <property type="entry name" value="ABC_transporter-like_CS"/>
</dbReference>
<sequence length="735" mass="81922">MSISWQTPLISQRSESNMNATIQATAQQSRFHIDTLNTSKDIDLKCVTLAVGKNGEKEILLDTDVKLKEGRRYALIGRNGSGKSTLFQALSQYLIPGMSRSIKIALLSQVEDENDERGSDASQLSALDFVIKGDRDKVLARERHDALNKLLSDQDVKQVHLYLLQTWLIGAEEDVKDAQDIAARRSGTRGKAARLEVIKKETIVDRFRDRLEGVRTGVPVDDELDDVQVMDQALALLTSMSLQLESLDVSSLGHQASKILHGLGFSPEVMQQPYQTLSGGWKSRCSLAKSLLVSSDVLLLDEPSNYLDIEATLWLEAHLSSDESGRTIIITSHDQDFLDNVVEETIYIRDQQLKYFDGTPTALQVEERKKTRRMKTMSEAMDKKKEHIQQSIRQGVATAKKTGDDNRMRMAKSRQKKLDERWGLEQSAKGTRFKLNRDLQGYHVSRRLEIVVDQGEPPVTIKIPEPPELKTKGDAVHFEDVSVRYSRASKPLLQDVSFTLEQGGRCSFMRANGHGKSTLVKLILGELKPASGKVTLHPLMRVGYFSQDSVSEMTTIAAKDAKLTALRYFAQEMERERGSIDEGEIRACLASFGLQGKTASDTPVALLSGGQKVRLVFALIVWKRPHMLVLDEITTHVDSPTLQALGETLRSYKGSLVLVTHDRWFNRVVIEGEKPNARSYDSDDAGSTDDDTNATESRAGTTYRVGAGKVRPLPRGMEQYVALVEKRLKKGGVLG</sequence>
<dbReference type="InterPro" id="IPR003439">
    <property type="entry name" value="ABC_transporter-like_ATP-bd"/>
</dbReference>
<comment type="caution">
    <text evidence="6">The sequence shown here is derived from an EMBL/GenBank/DDBJ whole genome shotgun (WGS) entry which is preliminary data.</text>
</comment>
<dbReference type="PROSITE" id="PS00211">
    <property type="entry name" value="ABC_TRANSPORTER_1"/>
    <property type="match status" value="1"/>
</dbReference>
<dbReference type="OrthoDB" id="2110130at2759"/>
<reference evidence="6" key="1">
    <citation type="submission" date="2020-04" db="EMBL/GenBank/DDBJ databases">
        <title>Analysis of mating type loci in Filobasidium floriforme.</title>
        <authorList>
            <person name="Nowrousian M."/>
        </authorList>
    </citation>
    <scope>NUCLEOTIDE SEQUENCE</scope>
    <source>
        <strain evidence="6">CBS 6242</strain>
    </source>
</reference>